<protein>
    <submittedName>
        <fullName evidence="2">Uncharacterized protein</fullName>
    </submittedName>
</protein>
<dbReference type="AlphaFoldDB" id="A0A1X3H670"/>
<proteinExistence type="predicted"/>
<dbReference type="InterPro" id="IPR006311">
    <property type="entry name" value="TAT_signal"/>
</dbReference>
<feature type="non-terminal residue" evidence="2">
    <location>
        <position position="89"/>
    </location>
</feature>
<organism evidence="2 3">
    <name type="scientific">Bradyrhizobium canariense</name>
    <dbReference type="NCBI Taxonomy" id="255045"/>
    <lineage>
        <taxon>Bacteria</taxon>
        <taxon>Pseudomonadati</taxon>
        <taxon>Pseudomonadota</taxon>
        <taxon>Alphaproteobacteria</taxon>
        <taxon>Hyphomicrobiales</taxon>
        <taxon>Nitrobacteraceae</taxon>
        <taxon>Bradyrhizobium</taxon>
    </lineage>
</organism>
<name>A0A1X3H670_9BRAD</name>
<accession>A0A1X3H670</accession>
<feature type="region of interest" description="Disordered" evidence="1">
    <location>
        <begin position="44"/>
        <end position="89"/>
    </location>
</feature>
<dbReference type="EMBL" id="NAFI01000173">
    <property type="protein sequence ID" value="OSJ09723.1"/>
    <property type="molecule type" value="Genomic_DNA"/>
</dbReference>
<evidence type="ECO:0000313" key="2">
    <source>
        <dbReference type="EMBL" id="OSJ09723.1"/>
    </source>
</evidence>
<sequence>MPTKEDEDRREFLKTCGRFAAVTPPAMTLLLSTSLTSTAIARSGAQDGAGYSGGGGSSHSVFDNDPHSATEDHSTKEHSSTGGGGGGSG</sequence>
<evidence type="ECO:0000313" key="3">
    <source>
        <dbReference type="Proteomes" id="UP000193553"/>
    </source>
</evidence>
<reference evidence="2 3" key="1">
    <citation type="submission" date="2017-03" db="EMBL/GenBank/DDBJ databases">
        <title>Whole genome sequences of fourteen strains of Bradyrhizobium canariense and one strain of Bradyrhizobium japonicum isolated from Lupinus (Papilionoideae: Genisteae) species in Algeria.</title>
        <authorList>
            <person name="Crovadore J."/>
            <person name="Chekireb D."/>
            <person name="Brachmann A."/>
            <person name="Chablais R."/>
            <person name="Cochard B."/>
            <person name="Lefort F."/>
        </authorList>
    </citation>
    <scope>NUCLEOTIDE SEQUENCE [LARGE SCALE GENOMIC DNA]</scope>
    <source>
        <strain evidence="2 3">UBMA195</strain>
    </source>
</reference>
<feature type="compositionally biased region" description="Basic and acidic residues" evidence="1">
    <location>
        <begin position="62"/>
        <end position="79"/>
    </location>
</feature>
<dbReference type="PROSITE" id="PS51318">
    <property type="entry name" value="TAT"/>
    <property type="match status" value="1"/>
</dbReference>
<dbReference type="RefSeq" id="WP_085413624.1">
    <property type="nucleotide sequence ID" value="NZ_NAFI01000173.1"/>
</dbReference>
<gene>
    <name evidence="2" type="ORF">BSZ18_17130</name>
</gene>
<comment type="caution">
    <text evidence="2">The sequence shown here is derived from an EMBL/GenBank/DDBJ whole genome shotgun (WGS) entry which is preliminary data.</text>
</comment>
<evidence type="ECO:0000256" key="1">
    <source>
        <dbReference type="SAM" id="MobiDB-lite"/>
    </source>
</evidence>
<dbReference type="Proteomes" id="UP000193553">
    <property type="component" value="Unassembled WGS sequence"/>
</dbReference>